<name>A0A1L7DQM7_9CAUD</name>
<dbReference type="EMBL" id="KY316062">
    <property type="protein sequence ID" value="APU00312.1"/>
    <property type="molecule type" value="Genomic_DNA"/>
</dbReference>
<dbReference type="KEGG" id="vg:54979014"/>
<dbReference type="GeneID" id="54979014"/>
<evidence type="ECO:0000313" key="2">
    <source>
        <dbReference type="Proteomes" id="UP000222868"/>
    </source>
</evidence>
<dbReference type="RefSeq" id="YP_009788880.1">
    <property type="nucleotide sequence ID" value="NC_047804.1"/>
</dbReference>
<dbReference type="Proteomes" id="UP000222868">
    <property type="component" value="Segment"/>
</dbReference>
<organism evidence="1 2">
    <name type="scientific">Ralstonia phage RS-PII-1</name>
    <dbReference type="NCBI Taxonomy" id="1932892"/>
    <lineage>
        <taxon>Viruses</taxon>
        <taxon>Duplodnaviria</taxon>
        <taxon>Heunggongvirae</taxon>
        <taxon>Uroviricota</taxon>
        <taxon>Caudoviricetes</taxon>
        <taxon>Autographivirales</taxon>
        <taxon>Autonotataviridae</taxon>
        <taxon>Sukuvirus</taxon>
        <taxon>Sukuvirus RSPII1</taxon>
    </lineage>
</organism>
<keyword evidence="2" id="KW-1185">Reference proteome</keyword>
<reference evidence="1 2" key="1">
    <citation type="submission" date="2016-12" db="EMBL/GenBank/DDBJ databases">
        <title>Isolation, Whole Genome Sequencing Analysis of a Novel Lytic Bacteriophage RS-PII-1 infecting Ralstonia solanacearum.</title>
        <authorList>
            <person name="Su J."/>
            <person name="Liu J."/>
            <person name="Yu H."/>
            <person name="Guo Z."/>
            <person name="Sun H."/>
            <person name="Fan G."/>
            <person name="Gu G."/>
            <person name="Wang G."/>
        </authorList>
    </citation>
    <scope>NUCLEOTIDE SEQUENCE [LARGE SCALE GENOMIC DNA]</scope>
</reference>
<accession>A0A1L7DQM7</accession>
<evidence type="ECO:0000313" key="1">
    <source>
        <dbReference type="EMBL" id="APU00312.1"/>
    </source>
</evidence>
<protein>
    <submittedName>
        <fullName evidence="1">Uncharacterized protein</fullName>
    </submittedName>
</protein>
<proteinExistence type="predicted"/>
<sequence length="43" mass="5154">MSIEEVNQLLRDMAVPHMLETAYLRNIWRKPFYGTAFGVRRSR</sequence>